<evidence type="ECO:0000256" key="1">
    <source>
        <dbReference type="ARBA" id="ARBA00023002"/>
    </source>
</evidence>
<evidence type="ECO:0000313" key="4">
    <source>
        <dbReference type="EMBL" id="ROQ01872.1"/>
    </source>
</evidence>
<dbReference type="Gene3D" id="3.20.20.30">
    <property type="entry name" value="Luciferase-like domain"/>
    <property type="match status" value="1"/>
</dbReference>
<dbReference type="GO" id="GO:0004497">
    <property type="term" value="F:monooxygenase activity"/>
    <property type="evidence" value="ECO:0007669"/>
    <property type="project" value="UniProtKB-KW"/>
</dbReference>
<feature type="domain" description="Luciferase-like" evidence="3">
    <location>
        <begin position="1"/>
        <end position="311"/>
    </location>
</feature>
<accession>A0A3N1M7R4</accession>
<dbReference type="Proteomes" id="UP000278222">
    <property type="component" value="Unassembled WGS sequence"/>
</dbReference>
<dbReference type="RefSeq" id="WP_123688585.1">
    <property type="nucleotide sequence ID" value="NZ_AP019700.1"/>
</dbReference>
<comment type="caution">
    <text evidence="4">The sequence shown here is derived from an EMBL/GenBank/DDBJ whole genome shotgun (WGS) entry which is preliminary data.</text>
</comment>
<evidence type="ECO:0000313" key="5">
    <source>
        <dbReference type="Proteomes" id="UP000278222"/>
    </source>
</evidence>
<dbReference type="InterPro" id="IPR050766">
    <property type="entry name" value="Bact_Lucif_Oxidored"/>
</dbReference>
<dbReference type="Pfam" id="PF00296">
    <property type="entry name" value="Bac_luciferase"/>
    <property type="match status" value="1"/>
</dbReference>
<reference evidence="4 5" key="1">
    <citation type="submission" date="2018-11" db="EMBL/GenBank/DDBJ databases">
        <title>Genomic Encyclopedia of Type Strains, Phase IV (KMG-IV): sequencing the most valuable type-strain genomes for metagenomic binning, comparative biology and taxonomic classification.</title>
        <authorList>
            <person name="Goeker M."/>
        </authorList>
    </citation>
    <scope>NUCLEOTIDE SEQUENCE [LARGE SCALE GENOMIC DNA]</scope>
    <source>
        <strain evidence="4 5">DSM 5900</strain>
    </source>
</reference>
<proteinExistence type="predicted"/>
<name>A0A3N1M7R4_9PROT</name>
<evidence type="ECO:0000259" key="3">
    <source>
        <dbReference type="Pfam" id="PF00296"/>
    </source>
</evidence>
<evidence type="ECO:0000256" key="2">
    <source>
        <dbReference type="ARBA" id="ARBA00023033"/>
    </source>
</evidence>
<gene>
    <name evidence="4" type="ORF">EDC65_1059</name>
</gene>
<dbReference type="GO" id="GO:0016705">
    <property type="term" value="F:oxidoreductase activity, acting on paired donors, with incorporation or reduction of molecular oxygen"/>
    <property type="evidence" value="ECO:0007669"/>
    <property type="project" value="InterPro"/>
</dbReference>
<dbReference type="OrthoDB" id="9780518at2"/>
<dbReference type="GO" id="GO:0005829">
    <property type="term" value="C:cytosol"/>
    <property type="evidence" value="ECO:0007669"/>
    <property type="project" value="TreeGrafter"/>
</dbReference>
<dbReference type="PANTHER" id="PTHR30137">
    <property type="entry name" value="LUCIFERASE-LIKE MONOOXYGENASE"/>
    <property type="match status" value="1"/>
</dbReference>
<organism evidence="4 5">
    <name type="scientific">Stella humosa</name>
    <dbReference type="NCBI Taxonomy" id="94"/>
    <lineage>
        <taxon>Bacteria</taxon>
        <taxon>Pseudomonadati</taxon>
        <taxon>Pseudomonadota</taxon>
        <taxon>Alphaproteobacteria</taxon>
        <taxon>Rhodospirillales</taxon>
        <taxon>Stellaceae</taxon>
        <taxon>Stella</taxon>
    </lineage>
</organism>
<dbReference type="AlphaFoldDB" id="A0A3N1M7R4"/>
<dbReference type="SUPFAM" id="SSF51679">
    <property type="entry name" value="Bacterial luciferase-like"/>
    <property type="match status" value="1"/>
</dbReference>
<keyword evidence="5" id="KW-1185">Reference proteome</keyword>
<dbReference type="InterPro" id="IPR036661">
    <property type="entry name" value="Luciferase-like_sf"/>
</dbReference>
<dbReference type="PANTHER" id="PTHR30137:SF8">
    <property type="entry name" value="BLR5498 PROTEIN"/>
    <property type="match status" value="1"/>
</dbReference>
<protein>
    <submittedName>
        <fullName evidence="4">Alkanesulfonate monooxygenase SsuD/methylene tetrahydromethanopterin reductase-like flavin-dependent oxidoreductase (Luciferase family)</fullName>
    </submittedName>
</protein>
<sequence length="354" mass="38821">MEIGLFILQQMRDPSVPAGRVVGDAIAQTVLAEELGFDTVWFAEHHFANLGMCPSPLLMAAHAAARTSRIRLGTGVVVLPFYNPMRLADEVAYVDQLSGGRLSLGIGSGSHRHEFSGLGVPIAEARARFGEALDVLDMALDHDRVEYQGRFVQVPETFLPLRPVQQPVPIFLAGLAKDPAMIERVARRRYTPFVSAMWMPAAAVAAIRAPYDAARKAAGRDPAVEPFAIQRLLYVTDDRADAEDAARRAIYTHRVVAALKAGQGRFADGYVEEVATDHDPSVEDVLSKALIGPPERLVEMLRQDVAEIGPSHLSLFMNFGGMEHARVARSMERFAREVRPHLGQWAGRRAQAAE</sequence>
<dbReference type="InterPro" id="IPR011251">
    <property type="entry name" value="Luciferase-like_dom"/>
</dbReference>
<dbReference type="EMBL" id="RJKX01000011">
    <property type="protein sequence ID" value="ROQ01872.1"/>
    <property type="molecule type" value="Genomic_DNA"/>
</dbReference>
<keyword evidence="1" id="KW-0560">Oxidoreductase</keyword>
<keyword evidence="2 4" id="KW-0503">Monooxygenase</keyword>